<dbReference type="InterPro" id="IPR000668">
    <property type="entry name" value="Peptidase_C1A_C"/>
</dbReference>
<dbReference type="InterPro" id="IPR038765">
    <property type="entry name" value="Papain-like_cys_pep_sf"/>
</dbReference>
<accession>A0A8J5ZGC0</accession>
<dbReference type="Pfam" id="PF00112">
    <property type="entry name" value="Peptidase_C1"/>
    <property type="match status" value="1"/>
</dbReference>
<evidence type="ECO:0000256" key="3">
    <source>
        <dbReference type="ARBA" id="ARBA00022670"/>
    </source>
</evidence>
<dbReference type="OrthoDB" id="10253408at2759"/>
<dbReference type="InterPro" id="IPR025660">
    <property type="entry name" value="Pept_his_AS"/>
</dbReference>
<keyword evidence="7" id="KW-1015">Disulfide bond</keyword>
<evidence type="ECO:0000256" key="2">
    <source>
        <dbReference type="ARBA" id="ARBA00008455"/>
    </source>
</evidence>
<evidence type="ECO:0000256" key="5">
    <source>
        <dbReference type="ARBA" id="ARBA00022807"/>
    </source>
</evidence>
<dbReference type="CDD" id="cd02248">
    <property type="entry name" value="Peptidase_C1A"/>
    <property type="match status" value="1"/>
</dbReference>
<evidence type="ECO:0000313" key="12">
    <source>
        <dbReference type="EMBL" id="KAG8505154.1"/>
    </source>
</evidence>
<dbReference type="InterPro" id="IPR025661">
    <property type="entry name" value="Pept_asp_AS"/>
</dbReference>
<protein>
    <submittedName>
        <fullName evidence="12">Cathepsin L1</fullName>
    </submittedName>
</protein>
<dbReference type="PANTHER" id="PTHR12411">
    <property type="entry name" value="CYSTEINE PROTEASE FAMILY C1-RELATED"/>
    <property type="match status" value="1"/>
</dbReference>
<evidence type="ECO:0000259" key="11">
    <source>
        <dbReference type="SMART" id="SM00848"/>
    </source>
</evidence>
<feature type="compositionally biased region" description="Pro residues" evidence="9">
    <location>
        <begin position="1"/>
        <end position="10"/>
    </location>
</feature>
<dbReference type="InterPro" id="IPR013201">
    <property type="entry name" value="Prot_inhib_I29"/>
</dbReference>
<keyword evidence="3" id="KW-0645">Protease</keyword>
<evidence type="ECO:0000256" key="7">
    <source>
        <dbReference type="ARBA" id="ARBA00023157"/>
    </source>
</evidence>
<comment type="caution">
    <text evidence="12">The sequence shown here is derived from an EMBL/GenBank/DDBJ whole genome shotgun (WGS) entry which is preliminary data.</text>
</comment>
<dbReference type="GO" id="GO:0005764">
    <property type="term" value="C:lysosome"/>
    <property type="evidence" value="ECO:0007669"/>
    <property type="project" value="UniProtKB-SubCell"/>
</dbReference>
<reference evidence="12" key="1">
    <citation type="journal article" date="2021" name="Evol. Appl.">
        <title>The genome of the Pyrenean desman and the effects of bottlenecks and inbreeding on the genomic landscape of an endangered species.</title>
        <authorList>
            <person name="Escoda L."/>
            <person name="Castresana J."/>
        </authorList>
    </citation>
    <scope>NUCLEOTIDE SEQUENCE</scope>
    <source>
        <strain evidence="12">IBE-C5619</strain>
    </source>
</reference>
<evidence type="ECO:0000256" key="9">
    <source>
        <dbReference type="SAM" id="MobiDB-lite"/>
    </source>
</evidence>
<organism evidence="12 13">
    <name type="scientific">Galemys pyrenaicus</name>
    <name type="common">Iberian desman</name>
    <name type="synonym">Pyrenean desman</name>
    <dbReference type="NCBI Taxonomy" id="202257"/>
    <lineage>
        <taxon>Eukaryota</taxon>
        <taxon>Metazoa</taxon>
        <taxon>Chordata</taxon>
        <taxon>Craniata</taxon>
        <taxon>Vertebrata</taxon>
        <taxon>Euteleostomi</taxon>
        <taxon>Mammalia</taxon>
        <taxon>Eutheria</taxon>
        <taxon>Laurasiatheria</taxon>
        <taxon>Eulipotyphla</taxon>
        <taxon>Talpidae</taxon>
        <taxon>Galemys</taxon>
    </lineage>
</organism>
<dbReference type="InterPro" id="IPR000169">
    <property type="entry name" value="Pept_cys_AS"/>
</dbReference>
<dbReference type="GO" id="GO:0006508">
    <property type="term" value="P:proteolysis"/>
    <property type="evidence" value="ECO:0007669"/>
    <property type="project" value="UniProtKB-KW"/>
</dbReference>
<evidence type="ECO:0000256" key="1">
    <source>
        <dbReference type="ARBA" id="ARBA00004371"/>
    </source>
</evidence>
<feature type="region of interest" description="Disordered" evidence="9">
    <location>
        <begin position="1"/>
        <end position="56"/>
    </location>
</feature>
<dbReference type="PROSITE" id="PS00639">
    <property type="entry name" value="THIOL_PROTEASE_HIS"/>
    <property type="match status" value="1"/>
</dbReference>
<keyword evidence="4" id="KW-0378">Hydrolase</keyword>
<dbReference type="AlphaFoldDB" id="A0A8J5ZGC0"/>
<dbReference type="GO" id="GO:0008234">
    <property type="term" value="F:cysteine-type peptidase activity"/>
    <property type="evidence" value="ECO:0007669"/>
    <property type="project" value="UniProtKB-KW"/>
</dbReference>
<feature type="domain" description="Peptidase C1A papain C-terminal" evidence="10">
    <location>
        <begin position="238"/>
        <end position="457"/>
    </location>
</feature>
<evidence type="ECO:0000313" key="13">
    <source>
        <dbReference type="Proteomes" id="UP000700334"/>
    </source>
</evidence>
<evidence type="ECO:0000256" key="6">
    <source>
        <dbReference type="ARBA" id="ARBA00023145"/>
    </source>
</evidence>
<keyword evidence="6" id="KW-0865">Zymogen</keyword>
<feature type="compositionally biased region" description="Low complexity" evidence="9">
    <location>
        <begin position="35"/>
        <end position="56"/>
    </location>
</feature>
<dbReference type="FunFam" id="3.90.70.10:FF:000332">
    <property type="entry name" value="Cathepsin L1"/>
    <property type="match status" value="1"/>
</dbReference>
<keyword evidence="8" id="KW-0458">Lysosome</keyword>
<dbReference type="SUPFAM" id="SSF54001">
    <property type="entry name" value="Cysteine proteinases"/>
    <property type="match status" value="1"/>
</dbReference>
<evidence type="ECO:0000259" key="10">
    <source>
        <dbReference type="SMART" id="SM00645"/>
    </source>
</evidence>
<comment type="subcellular location">
    <subcellularLocation>
        <location evidence="1">Lysosome</location>
    </subcellularLocation>
</comment>
<dbReference type="Gene3D" id="3.90.70.10">
    <property type="entry name" value="Cysteine proteinases"/>
    <property type="match status" value="1"/>
</dbReference>
<sequence>MTLSPFPIPHAPATSATEAGPPSGTSWDRAESRARSAGARGPASQTGAANRGAGVARADPAGASLDNLKGESGAAGYNFGPCDLLRTLCVCVVRLRSGGRRSPGCFEVGERRDNESGVPGFRNMNPSLLLTVLCLGISSASPKFDQTLDAQWNQWKSTHKRLYGTSDEGWRRAVWEKNMKMIEMHNREYSLGKHGFTMAMNSFGDMTNEEFKQVMNGFQKEKQKKGGKMFQSPFLLEVPKSVDWRKKGYVTPVKNQGQCGSCWAFSATGSLEGQMFRKTGKLVSLSEQNLVDCSRSQGNQGCNGGLMDYAFQYIKENGGLDSEDSYPYLARDSDTCKYKPEFSAANDTGFVDIPNREKSLMKAVATVGPISVAIDASHTSFQFYKSGIYFEPDCSSKDLDHGVLVVGYGFEGADSNNSKFWIVKNSWGPEWGDNGYVKMAKDSDNHCGIASAASYPTV</sequence>
<dbReference type="Pfam" id="PF08246">
    <property type="entry name" value="Inhibitor_I29"/>
    <property type="match status" value="1"/>
</dbReference>
<dbReference type="Proteomes" id="UP000700334">
    <property type="component" value="Unassembled WGS sequence"/>
</dbReference>
<dbReference type="SMART" id="SM00848">
    <property type="entry name" value="Inhibitor_I29"/>
    <property type="match status" value="1"/>
</dbReference>
<dbReference type="PROSITE" id="PS00640">
    <property type="entry name" value="THIOL_PROTEASE_ASN"/>
    <property type="match status" value="1"/>
</dbReference>
<feature type="domain" description="Cathepsin propeptide inhibitor" evidence="11">
    <location>
        <begin position="152"/>
        <end position="211"/>
    </location>
</feature>
<dbReference type="InterPro" id="IPR039417">
    <property type="entry name" value="Peptidase_C1A_papain-like"/>
</dbReference>
<gene>
    <name evidence="12" type="ORF">J0S82_005599</name>
</gene>
<evidence type="ECO:0000256" key="4">
    <source>
        <dbReference type="ARBA" id="ARBA00022801"/>
    </source>
</evidence>
<dbReference type="PROSITE" id="PS00139">
    <property type="entry name" value="THIOL_PROTEASE_CYS"/>
    <property type="match status" value="1"/>
</dbReference>
<dbReference type="InterPro" id="IPR013128">
    <property type="entry name" value="Peptidase_C1A"/>
</dbReference>
<evidence type="ECO:0000256" key="8">
    <source>
        <dbReference type="ARBA" id="ARBA00023228"/>
    </source>
</evidence>
<comment type="similarity">
    <text evidence="2">Belongs to the peptidase C1 family.</text>
</comment>
<keyword evidence="13" id="KW-1185">Reference proteome</keyword>
<keyword evidence="5" id="KW-0788">Thiol protease</keyword>
<dbReference type="EMBL" id="JAGFMF010012271">
    <property type="protein sequence ID" value="KAG8505154.1"/>
    <property type="molecule type" value="Genomic_DNA"/>
</dbReference>
<dbReference type="SMART" id="SM00645">
    <property type="entry name" value="Pept_C1"/>
    <property type="match status" value="1"/>
</dbReference>
<dbReference type="PRINTS" id="PR00705">
    <property type="entry name" value="PAPAIN"/>
</dbReference>
<name>A0A8J5ZGC0_GALPY</name>
<proteinExistence type="inferred from homology"/>